<comment type="catalytic activity">
    <reaction evidence="4">
        <text>isochorismate + H2O = (2S,3S)-2,3-dihydroxy-2,3-dihydrobenzoate + pyruvate</text>
        <dbReference type="Rhea" id="RHEA:11112"/>
        <dbReference type="ChEBI" id="CHEBI:15361"/>
        <dbReference type="ChEBI" id="CHEBI:15377"/>
        <dbReference type="ChEBI" id="CHEBI:29780"/>
        <dbReference type="ChEBI" id="CHEBI:58764"/>
        <dbReference type="EC" id="3.3.2.1"/>
    </reaction>
</comment>
<dbReference type="PRINTS" id="PR01398">
    <property type="entry name" value="ISCHRISMTASE"/>
</dbReference>
<dbReference type="Gene3D" id="3.40.50.850">
    <property type="entry name" value="Isochorismatase-like"/>
    <property type="match status" value="1"/>
</dbReference>
<dbReference type="SUPFAM" id="SSF47336">
    <property type="entry name" value="ACP-like"/>
    <property type="match status" value="1"/>
</dbReference>
<dbReference type="InterPro" id="IPR009081">
    <property type="entry name" value="PP-bd_ACP"/>
</dbReference>
<evidence type="ECO:0000256" key="2">
    <source>
        <dbReference type="ARBA" id="ARBA00012100"/>
    </source>
</evidence>
<dbReference type="PROSITE" id="PS50075">
    <property type="entry name" value="CARRIER"/>
    <property type="match status" value="1"/>
</dbReference>
<dbReference type="PANTHER" id="PTHR43540:SF3">
    <property type="entry name" value="ENTEROBACTIN SYNTHASE COMPONENT B"/>
    <property type="match status" value="1"/>
</dbReference>
<dbReference type="Pfam" id="PF00857">
    <property type="entry name" value="Isochorismatase"/>
    <property type="match status" value="1"/>
</dbReference>
<keyword evidence="7" id="KW-1185">Reference proteome</keyword>
<dbReference type="InterPro" id="IPR036380">
    <property type="entry name" value="Isochorismatase-like_sf"/>
</dbReference>
<gene>
    <name evidence="6" type="ORF">NF685_13290</name>
</gene>
<comment type="caution">
    <text evidence="6">The sequence shown here is derived from an EMBL/GenBank/DDBJ whole genome shotgun (WGS) entry which is preliminary data.</text>
</comment>
<evidence type="ECO:0000256" key="4">
    <source>
        <dbReference type="ARBA" id="ARBA00048590"/>
    </source>
</evidence>
<dbReference type="SUPFAM" id="SSF52499">
    <property type="entry name" value="Isochorismatase-like hydrolases"/>
    <property type="match status" value="1"/>
</dbReference>
<dbReference type="Proteomes" id="UP001523401">
    <property type="component" value="Unassembled WGS sequence"/>
</dbReference>
<dbReference type="EMBL" id="JAMXQU010000013">
    <property type="protein sequence ID" value="MCO6161009.1"/>
    <property type="molecule type" value="Genomic_DNA"/>
</dbReference>
<dbReference type="PANTHER" id="PTHR43540">
    <property type="entry name" value="PEROXYUREIDOACRYLATE/UREIDOACRYLATE AMIDOHYDROLASE-RELATED"/>
    <property type="match status" value="1"/>
</dbReference>
<dbReference type="InterPro" id="IPR036736">
    <property type="entry name" value="ACP-like_sf"/>
</dbReference>
<evidence type="ECO:0000313" key="7">
    <source>
        <dbReference type="Proteomes" id="UP001523401"/>
    </source>
</evidence>
<organism evidence="6 7">
    <name type="scientific">Asaia lannensis NBRC 102526</name>
    <dbReference type="NCBI Taxonomy" id="1307926"/>
    <lineage>
        <taxon>Bacteria</taxon>
        <taxon>Pseudomonadati</taxon>
        <taxon>Pseudomonadota</taxon>
        <taxon>Alphaproteobacteria</taxon>
        <taxon>Acetobacterales</taxon>
        <taxon>Acetobacteraceae</taxon>
        <taxon>Asaia</taxon>
    </lineage>
</organism>
<comment type="pathway">
    <text evidence="1">Siderophore biosynthesis.</text>
</comment>
<evidence type="ECO:0000259" key="5">
    <source>
        <dbReference type="PROSITE" id="PS50075"/>
    </source>
</evidence>
<dbReference type="EC" id="3.3.2.1" evidence="2"/>
<sequence>MTIPRLPDYDMPIWSNLADNLKQTARVDWDFEPERAVLLIHDMQRYFTQFYGENSALMAELIEKIAKLRAHCRSLGIPIVYTAQPPEQPQSDRALLNDMWGPGITASDPALAAIVSELAPDTRDVVLTKWRYSAFTRSDLRDRMQSWKRDQLLICGVYASIGCMTTALDAFMQDIRPFLIADAVADFSLDDHLLALDYVGRRCGRVLGLDDILKTSSTSNETCLEESIKALLDDEVDSLPPDDNLLDYGLNSMRVMALVAQWRRQGLDISFEDLARKPSLNAWTALYTEKRNLSASASLRSVERT</sequence>
<accession>A0ABT1CLW2</accession>
<dbReference type="RefSeq" id="WP_252849994.1">
    <property type="nucleotide sequence ID" value="NZ_BAPW01000008.1"/>
</dbReference>
<evidence type="ECO:0000256" key="3">
    <source>
        <dbReference type="ARBA" id="ARBA00022801"/>
    </source>
</evidence>
<proteinExistence type="predicted"/>
<dbReference type="Pfam" id="PF00550">
    <property type="entry name" value="PP-binding"/>
    <property type="match status" value="1"/>
</dbReference>
<dbReference type="InterPro" id="IPR016291">
    <property type="entry name" value="Isochorismatase"/>
</dbReference>
<protein>
    <recommendedName>
        <fullName evidence="2">isochorismatase</fullName>
        <ecNumber evidence="2">3.3.2.1</ecNumber>
    </recommendedName>
</protein>
<name>A0ABT1CLW2_9PROT</name>
<keyword evidence="3" id="KW-0378">Hydrolase</keyword>
<dbReference type="InterPro" id="IPR050272">
    <property type="entry name" value="Isochorismatase-like_hydrls"/>
</dbReference>
<dbReference type="PIRSF" id="PIRSF001111">
    <property type="entry name" value="Isochorismatase"/>
    <property type="match status" value="1"/>
</dbReference>
<reference evidence="6 7" key="1">
    <citation type="submission" date="2022-06" db="EMBL/GenBank/DDBJ databases">
        <title>Whole-genome of Asaia lannensis strain LMG 27011T.</title>
        <authorList>
            <person name="Sombolestani A."/>
        </authorList>
    </citation>
    <scope>NUCLEOTIDE SEQUENCE [LARGE SCALE GENOMIC DNA]</scope>
    <source>
        <strain evidence="6 7">NBRC 102526</strain>
    </source>
</reference>
<dbReference type="Gene3D" id="1.10.1200.10">
    <property type="entry name" value="ACP-like"/>
    <property type="match status" value="1"/>
</dbReference>
<evidence type="ECO:0000256" key="1">
    <source>
        <dbReference type="ARBA" id="ARBA00004924"/>
    </source>
</evidence>
<feature type="domain" description="Carrier" evidence="5">
    <location>
        <begin position="215"/>
        <end position="291"/>
    </location>
</feature>
<evidence type="ECO:0000313" key="6">
    <source>
        <dbReference type="EMBL" id="MCO6161009.1"/>
    </source>
</evidence>
<dbReference type="InterPro" id="IPR000868">
    <property type="entry name" value="Isochorismatase-like_dom"/>
</dbReference>